<dbReference type="InterPro" id="IPR011990">
    <property type="entry name" value="TPR-like_helical_dom_sf"/>
</dbReference>
<reference evidence="2 3" key="1">
    <citation type="submission" date="2019-01" db="EMBL/GenBank/DDBJ databases">
        <title>Genome sequence of Salinicola endophyticus REST5.</title>
        <authorList>
            <person name="Nascimento F.X."/>
        </authorList>
    </citation>
    <scope>NUCLEOTIDE SEQUENCE [LARGE SCALE GENOMIC DNA]</scope>
    <source>
        <strain evidence="2 3">REST5</strain>
    </source>
</reference>
<dbReference type="Pfam" id="PF08238">
    <property type="entry name" value="Sel1"/>
    <property type="match status" value="5"/>
</dbReference>
<dbReference type="PANTHER" id="PTHR11102:SF160">
    <property type="entry name" value="ERAD-ASSOCIATED E3 UBIQUITIN-PROTEIN LIGASE COMPONENT HRD3"/>
    <property type="match status" value="1"/>
</dbReference>
<evidence type="ECO:0000313" key="3">
    <source>
        <dbReference type="Proteomes" id="UP001321526"/>
    </source>
</evidence>
<dbReference type="Gene3D" id="1.25.40.10">
    <property type="entry name" value="Tetratricopeptide repeat domain"/>
    <property type="match status" value="2"/>
</dbReference>
<keyword evidence="1" id="KW-0732">Signal</keyword>
<proteinExistence type="predicted"/>
<dbReference type="SMART" id="SM00671">
    <property type="entry name" value="SEL1"/>
    <property type="match status" value="4"/>
</dbReference>
<protein>
    <submittedName>
        <fullName evidence="2">Sel1 repeat family protein</fullName>
    </submittedName>
</protein>
<feature type="signal peptide" evidence="1">
    <location>
        <begin position="1"/>
        <end position="18"/>
    </location>
</feature>
<dbReference type="SUPFAM" id="SSF81901">
    <property type="entry name" value="HCP-like"/>
    <property type="match status" value="2"/>
</dbReference>
<dbReference type="InterPro" id="IPR006597">
    <property type="entry name" value="Sel1-like"/>
</dbReference>
<organism evidence="2 3">
    <name type="scientific">Salinicola endophyticus</name>
    <dbReference type="NCBI Taxonomy" id="1949083"/>
    <lineage>
        <taxon>Bacteria</taxon>
        <taxon>Pseudomonadati</taxon>
        <taxon>Pseudomonadota</taxon>
        <taxon>Gammaproteobacteria</taxon>
        <taxon>Oceanospirillales</taxon>
        <taxon>Halomonadaceae</taxon>
        <taxon>Salinicola</taxon>
    </lineage>
</organism>
<gene>
    <name evidence="2" type="ORF">EVC62_18805</name>
</gene>
<dbReference type="Proteomes" id="UP001321526">
    <property type="component" value="Chromosome"/>
</dbReference>
<feature type="chain" id="PRO_5045505246" evidence="1">
    <location>
        <begin position="19"/>
        <end position="282"/>
    </location>
</feature>
<dbReference type="InterPro" id="IPR050767">
    <property type="entry name" value="Sel1_AlgK"/>
</dbReference>
<accession>A0ABY8FRF8</accession>
<name>A0ABY8FRF8_9GAMM</name>
<evidence type="ECO:0000256" key="1">
    <source>
        <dbReference type="SAM" id="SignalP"/>
    </source>
</evidence>
<dbReference type="EMBL" id="CP035631">
    <property type="protein sequence ID" value="WFF43376.1"/>
    <property type="molecule type" value="Genomic_DNA"/>
</dbReference>
<keyword evidence="3" id="KW-1185">Reference proteome</keyword>
<sequence length="282" mass="31374">MKSLLLVFVAFFSVAAQAEILFQDPTGKELNAAIAQLSEDDVKEISDSGSGKDNFFLGLFYINGAPEFGIKKDCQKAVSFLNAALEEDVSDAAYTLSTMYYNGVCTDRDIGKSRELAVRSAQGGYMLAQRMLGMSYLGEKWQRLYSYNVKKGVFWLGEAGNAGDRKSSAHLAGMYYKGDGVPKDDAKYFEWLKKAVFSKYDEGNRLGFMAMAKCYENGKGTEVNLVEAYKYYDLSGTAGVEGKRRVAKKMSQDQIDEAIRQSQEWQKENNVQVGGGFIRRAN</sequence>
<dbReference type="PANTHER" id="PTHR11102">
    <property type="entry name" value="SEL-1-LIKE PROTEIN"/>
    <property type="match status" value="1"/>
</dbReference>
<dbReference type="RefSeq" id="WP_282235420.1">
    <property type="nucleotide sequence ID" value="NZ_CP035631.1"/>
</dbReference>
<evidence type="ECO:0000313" key="2">
    <source>
        <dbReference type="EMBL" id="WFF43376.1"/>
    </source>
</evidence>